<feature type="compositionally biased region" description="Polar residues" evidence="1">
    <location>
        <begin position="90"/>
        <end position="117"/>
    </location>
</feature>
<dbReference type="AlphaFoldDB" id="A0A2V5GUJ2"/>
<evidence type="ECO:0000313" key="3">
    <source>
        <dbReference type="Proteomes" id="UP000249829"/>
    </source>
</evidence>
<organism evidence="2 3">
    <name type="scientific">Aspergillus violaceofuscus (strain CBS 115571)</name>
    <dbReference type="NCBI Taxonomy" id="1450538"/>
    <lineage>
        <taxon>Eukaryota</taxon>
        <taxon>Fungi</taxon>
        <taxon>Dikarya</taxon>
        <taxon>Ascomycota</taxon>
        <taxon>Pezizomycotina</taxon>
        <taxon>Eurotiomycetes</taxon>
        <taxon>Eurotiomycetidae</taxon>
        <taxon>Eurotiales</taxon>
        <taxon>Aspergillaceae</taxon>
        <taxon>Aspergillus</taxon>
    </lineage>
</organism>
<gene>
    <name evidence="2" type="ORF">BO99DRAFT_14864</name>
</gene>
<accession>A0A2V5GUJ2</accession>
<keyword evidence="3" id="KW-1185">Reference proteome</keyword>
<feature type="region of interest" description="Disordered" evidence="1">
    <location>
        <begin position="87"/>
        <end position="150"/>
    </location>
</feature>
<evidence type="ECO:0000313" key="2">
    <source>
        <dbReference type="EMBL" id="PYI14641.1"/>
    </source>
</evidence>
<protein>
    <submittedName>
        <fullName evidence="2">Uncharacterized protein</fullName>
    </submittedName>
</protein>
<sequence>MDTPLYATLPFQSTATLVDFFQERTPFTLSMAVYKKATPSSFQQFSTVHGPQTLIPPVPHNSIRGKHTSSPETLILSATTASLRWVGSERNGSSSGNPTQSFAKNGWAESSSATTAFGRSPSLRRWTANPRAGSIGVRACGPSGPWISKN</sequence>
<evidence type="ECO:0000256" key="1">
    <source>
        <dbReference type="SAM" id="MobiDB-lite"/>
    </source>
</evidence>
<dbReference type="EMBL" id="KZ825206">
    <property type="protein sequence ID" value="PYI14641.1"/>
    <property type="molecule type" value="Genomic_DNA"/>
</dbReference>
<proteinExistence type="predicted"/>
<reference evidence="2 3" key="1">
    <citation type="submission" date="2018-02" db="EMBL/GenBank/DDBJ databases">
        <title>The genomes of Aspergillus section Nigri reveals drivers in fungal speciation.</title>
        <authorList>
            <consortium name="DOE Joint Genome Institute"/>
            <person name="Vesth T.C."/>
            <person name="Nybo J."/>
            <person name="Theobald S."/>
            <person name="Brandl J."/>
            <person name="Frisvad J.C."/>
            <person name="Nielsen K.F."/>
            <person name="Lyhne E.K."/>
            <person name="Kogle M.E."/>
            <person name="Kuo A."/>
            <person name="Riley R."/>
            <person name="Clum A."/>
            <person name="Nolan M."/>
            <person name="Lipzen A."/>
            <person name="Salamov A."/>
            <person name="Henrissat B."/>
            <person name="Wiebenga A."/>
            <person name="De vries R.P."/>
            <person name="Grigoriev I.V."/>
            <person name="Mortensen U.H."/>
            <person name="Andersen M.R."/>
            <person name="Baker S.E."/>
        </authorList>
    </citation>
    <scope>NUCLEOTIDE SEQUENCE [LARGE SCALE GENOMIC DNA]</scope>
    <source>
        <strain evidence="2 3">CBS 115571</strain>
    </source>
</reference>
<dbReference type="Proteomes" id="UP000249829">
    <property type="component" value="Unassembled WGS sequence"/>
</dbReference>
<name>A0A2V5GUJ2_ASPV1</name>